<proteinExistence type="predicted"/>
<protein>
    <submittedName>
        <fullName evidence="2">Uncharacterized protein</fullName>
    </submittedName>
</protein>
<sequence>MPKEPTLIEKFSSIVWPKRPREDEWKNEKDEAKSDEKYNAYEDTVNANFDRKQKILEEIFRFINNQLVATLIEDDLKTLMFGNLQS</sequence>
<dbReference type="Proteomes" id="UP000095281">
    <property type="component" value="Unplaced"/>
</dbReference>
<name>A0A1I8BSX5_MELHA</name>
<organism evidence="1 2">
    <name type="scientific">Meloidogyne hapla</name>
    <name type="common">Root-knot nematode worm</name>
    <dbReference type="NCBI Taxonomy" id="6305"/>
    <lineage>
        <taxon>Eukaryota</taxon>
        <taxon>Metazoa</taxon>
        <taxon>Ecdysozoa</taxon>
        <taxon>Nematoda</taxon>
        <taxon>Chromadorea</taxon>
        <taxon>Rhabditida</taxon>
        <taxon>Tylenchina</taxon>
        <taxon>Tylenchomorpha</taxon>
        <taxon>Tylenchoidea</taxon>
        <taxon>Meloidogynidae</taxon>
        <taxon>Meloidogyninae</taxon>
        <taxon>Meloidogyne</taxon>
    </lineage>
</organism>
<keyword evidence="1" id="KW-1185">Reference proteome</keyword>
<reference evidence="2" key="1">
    <citation type="submission" date="2016-11" db="UniProtKB">
        <authorList>
            <consortium name="WormBaseParasite"/>
        </authorList>
    </citation>
    <scope>IDENTIFICATION</scope>
</reference>
<accession>A0A1I8BSX5</accession>
<dbReference type="WBParaSite" id="MhA1_Contig508.frz3.gene22">
    <property type="protein sequence ID" value="MhA1_Contig508.frz3.gene22"/>
    <property type="gene ID" value="MhA1_Contig508.frz3.gene22"/>
</dbReference>
<evidence type="ECO:0000313" key="2">
    <source>
        <dbReference type="WBParaSite" id="MhA1_Contig508.frz3.gene22"/>
    </source>
</evidence>
<dbReference type="AlphaFoldDB" id="A0A1I8BSX5"/>
<evidence type="ECO:0000313" key="1">
    <source>
        <dbReference type="Proteomes" id="UP000095281"/>
    </source>
</evidence>